<organism evidence="4 5">
    <name type="scientific">Allonocardiopsis opalescens</name>
    <dbReference type="NCBI Taxonomy" id="1144618"/>
    <lineage>
        <taxon>Bacteria</taxon>
        <taxon>Bacillati</taxon>
        <taxon>Actinomycetota</taxon>
        <taxon>Actinomycetes</taxon>
        <taxon>Streptosporangiales</taxon>
        <taxon>Allonocardiopsis</taxon>
    </lineage>
</organism>
<dbReference type="SUPFAM" id="SSF52540">
    <property type="entry name" value="P-loop containing nucleoside triphosphate hydrolases"/>
    <property type="match status" value="1"/>
</dbReference>
<reference evidence="4 5" key="1">
    <citation type="submission" date="2018-03" db="EMBL/GenBank/DDBJ databases">
        <title>Genomic Encyclopedia of Archaeal and Bacterial Type Strains, Phase II (KMG-II): from individual species to whole genera.</title>
        <authorList>
            <person name="Goeker M."/>
        </authorList>
    </citation>
    <scope>NUCLEOTIDE SEQUENCE [LARGE SCALE GENOMIC DNA]</scope>
    <source>
        <strain evidence="4 5">DSM 45601</strain>
    </source>
</reference>
<evidence type="ECO:0000256" key="2">
    <source>
        <dbReference type="SAM" id="Phobius"/>
    </source>
</evidence>
<dbReference type="GO" id="GO:0043024">
    <property type="term" value="F:ribosomal small subunit binding"/>
    <property type="evidence" value="ECO:0007669"/>
    <property type="project" value="TreeGrafter"/>
</dbReference>
<dbReference type="PANTHER" id="PTHR42698">
    <property type="entry name" value="GTPASE ERA"/>
    <property type="match status" value="1"/>
</dbReference>
<gene>
    <name evidence="4" type="ORF">CLV72_108254</name>
</gene>
<dbReference type="Proteomes" id="UP000237846">
    <property type="component" value="Unassembled WGS sequence"/>
</dbReference>
<proteinExistence type="predicted"/>
<feature type="transmembrane region" description="Helical" evidence="2">
    <location>
        <begin position="602"/>
        <end position="627"/>
    </location>
</feature>
<keyword evidence="2" id="KW-0812">Transmembrane</keyword>
<dbReference type="GO" id="GO:0005525">
    <property type="term" value="F:GTP binding"/>
    <property type="evidence" value="ECO:0007669"/>
    <property type="project" value="InterPro"/>
</dbReference>
<feature type="compositionally biased region" description="Low complexity" evidence="1">
    <location>
        <begin position="64"/>
        <end position="73"/>
    </location>
</feature>
<dbReference type="InterPro" id="IPR005662">
    <property type="entry name" value="GTPase_Era-like"/>
</dbReference>
<evidence type="ECO:0000313" key="5">
    <source>
        <dbReference type="Proteomes" id="UP000237846"/>
    </source>
</evidence>
<evidence type="ECO:0000256" key="1">
    <source>
        <dbReference type="SAM" id="MobiDB-lite"/>
    </source>
</evidence>
<dbReference type="PANTHER" id="PTHR42698:SF1">
    <property type="entry name" value="GTPASE ERA, MITOCHONDRIAL"/>
    <property type="match status" value="1"/>
</dbReference>
<dbReference type="Gene3D" id="3.40.50.300">
    <property type="entry name" value="P-loop containing nucleotide triphosphate hydrolases"/>
    <property type="match status" value="1"/>
</dbReference>
<dbReference type="GO" id="GO:0000028">
    <property type="term" value="P:ribosomal small subunit assembly"/>
    <property type="evidence" value="ECO:0007669"/>
    <property type="project" value="TreeGrafter"/>
</dbReference>
<dbReference type="InterPro" id="IPR027417">
    <property type="entry name" value="P-loop_NTPase"/>
</dbReference>
<dbReference type="GO" id="GO:0005829">
    <property type="term" value="C:cytosol"/>
    <property type="evidence" value="ECO:0007669"/>
    <property type="project" value="TreeGrafter"/>
</dbReference>
<dbReference type="AlphaFoldDB" id="A0A2T0PXI1"/>
<feature type="transmembrane region" description="Helical" evidence="2">
    <location>
        <begin position="639"/>
        <end position="658"/>
    </location>
</feature>
<keyword evidence="2" id="KW-1133">Transmembrane helix</keyword>
<dbReference type="Pfam" id="PF01926">
    <property type="entry name" value="MMR_HSR1"/>
    <property type="match status" value="1"/>
</dbReference>
<feature type="compositionally biased region" description="Acidic residues" evidence="1">
    <location>
        <begin position="151"/>
        <end position="168"/>
    </location>
</feature>
<feature type="compositionally biased region" description="Basic and acidic residues" evidence="1">
    <location>
        <begin position="1"/>
        <end position="19"/>
    </location>
</feature>
<feature type="region of interest" description="Disordered" evidence="1">
    <location>
        <begin position="1"/>
        <end position="174"/>
    </location>
</feature>
<accession>A0A2T0PXI1</accession>
<evidence type="ECO:0000313" key="4">
    <source>
        <dbReference type="EMBL" id="PRX96247.1"/>
    </source>
</evidence>
<feature type="compositionally biased region" description="Low complexity" evidence="1">
    <location>
        <begin position="80"/>
        <end position="102"/>
    </location>
</feature>
<name>A0A2T0PXI1_9ACTN</name>
<protein>
    <submittedName>
        <fullName evidence="4">50S ribosome-binding GTPase</fullName>
    </submittedName>
</protein>
<sequence length="736" mass="77306">MQADEKDFRSGDDPADRPAHPVGQVSAVAEDIADPTIPDGAAPAEGRRGDEADSGGTGPLPSMSEGAAAEEPGWSPPSPGGAQEPAEPPAAQEAPEAAEPAAGGAGEAAEPEAPEPAEEPRPAAQASTEAGEAQSGEPDASEPDASGDPASEPEAEAGSETAEDEPDDADWRPSARVEPVLAPVISRDELADRIGALGTLIEIGADGFEPELLRDARTLLRRAGSRMRVSQDHTIVALAGGTGSGKSSLFNALCGLEFSTVGVTRPTTSTAHACVWGEDRATAVLDWLRVPPRRRHSRTSALDEGDSPLDGLILLDLPDHDSVRVNHAMEADRLIGAVDLLVWVLDPQKYADAAVHQRYLAEMAGHGTVTVVALNQVDRLGAQETEECLTDLRRLLDSDERYQPRIITTSAVTGAGLDDLREILTEAVGDRRALADRLAADIDKLAREFEDHRGGPPGDAVDEAQARELTAALGRAAAVDAVGAAAETAYERRAAHYIDWPVAKLVERLRGDPLRRMRIDDLYDDSGGTAPVGAQQAEVDNALNAVAEGVAGGRSALWGARLRAAAFRDSERIPQLLGKAVADAVPELEVPGWWRLVRTLHYALLGAFVLGLAWLVALVAVGFAGGWTGSAVPLLDTPVIPYAAACTAATLLLGWLTAAGCRNLVAVAANVRQEQVRDNAGRRIAAIARERVLAPLEQELATHRRFTAALDLAQGRTVRAPVRAVVPDGATASEDD</sequence>
<dbReference type="EMBL" id="PVZC01000008">
    <property type="protein sequence ID" value="PRX96247.1"/>
    <property type="molecule type" value="Genomic_DNA"/>
</dbReference>
<dbReference type="GO" id="GO:0019843">
    <property type="term" value="F:rRNA binding"/>
    <property type="evidence" value="ECO:0007669"/>
    <property type="project" value="TreeGrafter"/>
</dbReference>
<keyword evidence="5" id="KW-1185">Reference proteome</keyword>
<dbReference type="InterPro" id="IPR006073">
    <property type="entry name" value="GTP-bd"/>
</dbReference>
<evidence type="ECO:0000259" key="3">
    <source>
        <dbReference type="Pfam" id="PF01926"/>
    </source>
</evidence>
<comment type="caution">
    <text evidence="4">The sequence shown here is derived from an EMBL/GenBank/DDBJ whole genome shotgun (WGS) entry which is preliminary data.</text>
</comment>
<feature type="domain" description="G" evidence="3">
    <location>
        <begin position="236"/>
        <end position="363"/>
    </location>
</feature>
<keyword evidence="2" id="KW-0472">Membrane</keyword>
<dbReference type="CDD" id="cd11383">
    <property type="entry name" value="YfjP"/>
    <property type="match status" value="1"/>
</dbReference>